<evidence type="ECO:0000256" key="4">
    <source>
        <dbReference type="ARBA" id="ARBA00011738"/>
    </source>
</evidence>
<sequence>MDDNKRRILLTSALPYANGAIHIGHMLEFIQTDIWARFQRAQGHECHFAWADDAHGTPIMLSAQRQGITPEQLIERMNEEHQADFRDFGLSYDHFSSTHGDANRELVETIYTRLRDAGHVTTKTISQFYDESEGMFLPDRFIKGTCPRCKTEDQYGDSCEACGSTYAPTDLVNPRSAVSGTTPVMRDSEHYFVRLADFEERLREWLPTGVPQSEVANKLGEWFEDGLRDWDISRDAPYFGFRIPGTDNKYFYVWVDAPVGYMASFRELCAEKGMDFDAWWGPDSDAEVYHFIGKDIVYFHTLFWPAMLMGSGFRTPTSVFAHGFLTVDGTKMSKSRGTFIKARTYLDHLAPDALRYYFCAKLGPGTADIDLNLDDFIARVNADLVGKVVNIASRCAGFIHRQHDGQLADVLPDPALYQAFIDEREGIAAEFEARNYQAAIRRIMALADRANQYIDEHKPWQMVKDPEQAGDVQGVCTQGLNLFRVLVTLLAPAIPFTAEKSAQFLGQPVALWSDLDQPLTGVALNPFQPLLMRVDPDKVAAMVEDSKESLQATDGAADAPTAAPALDLADEIGIEDFLKVDLRVARIVRAEAIPEAEKLLKLTLDLGAEQRTVFAGIKSAYEPAQLEGRLTVMVANLKPRKMRFGVSEGMVLAAGGDDGPFILEPDDGAVPGTRVT</sequence>
<dbReference type="EC" id="6.1.1.10" evidence="16"/>
<dbReference type="FunFam" id="1.10.730.10:FF:000005">
    <property type="entry name" value="Methionine--tRNA ligase"/>
    <property type="match status" value="1"/>
</dbReference>
<dbReference type="SUPFAM" id="SSF47323">
    <property type="entry name" value="Anticodon-binding domain of a subclass of class I aminoacyl-tRNA synthetases"/>
    <property type="match status" value="1"/>
</dbReference>
<feature type="domain" description="TRNA-binding" evidence="17">
    <location>
        <begin position="576"/>
        <end position="676"/>
    </location>
</feature>
<keyword evidence="5 16" id="KW-0963">Cytoplasm</keyword>
<dbReference type="NCBIfam" id="TIGR00398">
    <property type="entry name" value="metG"/>
    <property type="match status" value="1"/>
</dbReference>
<dbReference type="HAMAP" id="MF_00098">
    <property type="entry name" value="Met_tRNA_synth_type1"/>
    <property type="match status" value="1"/>
</dbReference>
<feature type="short sequence motif" description="'HIGH' region" evidence="16">
    <location>
        <begin position="15"/>
        <end position="25"/>
    </location>
</feature>
<evidence type="ECO:0000256" key="16">
    <source>
        <dbReference type="HAMAP-Rule" id="MF_00098"/>
    </source>
</evidence>
<evidence type="ECO:0000256" key="14">
    <source>
        <dbReference type="ARBA" id="ARBA00023146"/>
    </source>
</evidence>
<dbReference type="CDD" id="cd02800">
    <property type="entry name" value="tRNA_bind_EcMetRS_like"/>
    <property type="match status" value="1"/>
</dbReference>
<dbReference type="RefSeq" id="WP_150863203.1">
    <property type="nucleotide sequence ID" value="NZ_VYXP01000003.1"/>
</dbReference>
<dbReference type="InterPro" id="IPR004495">
    <property type="entry name" value="Met-tRNA-synth_bsu_C"/>
</dbReference>
<dbReference type="FunFam" id="2.20.28.20:FF:000001">
    <property type="entry name" value="Methionine--tRNA ligase"/>
    <property type="match status" value="1"/>
</dbReference>
<evidence type="ECO:0000256" key="1">
    <source>
        <dbReference type="ARBA" id="ARBA00003314"/>
    </source>
</evidence>
<evidence type="ECO:0000256" key="12">
    <source>
        <dbReference type="ARBA" id="ARBA00022884"/>
    </source>
</evidence>
<dbReference type="InterPro" id="IPR002547">
    <property type="entry name" value="tRNA-bd_dom"/>
</dbReference>
<dbReference type="Proteomes" id="UP000325372">
    <property type="component" value="Unassembled WGS sequence"/>
</dbReference>
<dbReference type="Gene3D" id="2.20.28.20">
    <property type="entry name" value="Methionyl-tRNA synthetase, Zn-domain"/>
    <property type="match status" value="1"/>
</dbReference>
<dbReference type="Pfam" id="PF19303">
    <property type="entry name" value="Anticodon_3"/>
    <property type="match status" value="1"/>
</dbReference>
<dbReference type="EMBL" id="VYXP01000003">
    <property type="protein sequence ID" value="KAA9132493.1"/>
    <property type="molecule type" value="Genomic_DNA"/>
</dbReference>
<dbReference type="AlphaFoldDB" id="A0A5N0TBN5"/>
<feature type="binding site" evidence="16">
    <location>
        <position position="159"/>
    </location>
    <ligand>
        <name>Zn(2+)</name>
        <dbReference type="ChEBI" id="CHEBI:29105"/>
    </ligand>
</feature>
<dbReference type="Gene3D" id="2.40.50.140">
    <property type="entry name" value="Nucleic acid-binding proteins"/>
    <property type="match status" value="1"/>
</dbReference>
<evidence type="ECO:0000313" key="18">
    <source>
        <dbReference type="EMBL" id="KAA9132493.1"/>
    </source>
</evidence>
<keyword evidence="9 16" id="KW-0547">Nucleotide-binding</keyword>
<keyword evidence="6 16" id="KW-0820">tRNA-binding</keyword>
<dbReference type="PANTHER" id="PTHR45765:SF1">
    <property type="entry name" value="METHIONINE--TRNA LIGASE, CYTOPLASMIC"/>
    <property type="match status" value="1"/>
</dbReference>
<name>A0A5N0TBN5_9GAMM</name>
<dbReference type="CDD" id="cd00814">
    <property type="entry name" value="MetRS_core"/>
    <property type="match status" value="1"/>
</dbReference>
<evidence type="ECO:0000256" key="15">
    <source>
        <dbReference type="ARBA" id="ARBA00047364"/>
    </source>
</evidence>
<evidence type="ECO:0000313" key="19">
    <source>
        <dbReference type="Proteomes" id="UP000325372"/>
    </source>
</evidence>
<dbReference type="GO" id="GO:0046872">
    <property type="term" value="F:metal ion binding"/>
    <property type="evidence" value="ECO:0007669"/>
    <property type="project" value="UniProtKB-KW"/>
</dbReference>
<feature type="short sequence motif" description="'KMSKS' region" evidence="16">
    <location>
        <begin position="331"/>
        <end position="335"/>
    </location>
</feature>
<keyword evidence="19" id="KW-1185">Reference proteome</keyword>
<keyword evidence="10 16" id="KW-0862">Zinc</keyword>
<comment type="function">
    <text evidence="1 16">Is required not only for elongation of protein synthesis but also for the initiation of all mRNA translation through initiator tRNA(fMet) aminoacylation.</text>
</comment>
<protein>
    <recommendedName>
        <fullName evidence="16">Methionine--tRNA ligase</fullName>
        <ecNumber evidence="16">6.1.1.10</ecNumber>
    </recommendedName>
    <alternativeName>
        <fullName evidence="16">Methionyl-tRNA synthetase</fullName>
        <shortName evidence="16">MetRS</shortName>
    </alternativeName>
</protein>
<dbReference type="InterPro" id="IPR012340">
    <property type="entry name" value="NA-bd_OB-fold"/>
</dbReference>
<keyword evidence="14 16" id="KW-0030">Aminoacyl-tRNA synthetase</keyword>
<dbReference type="Gene3D" id="1.10.730.10">
    <property type="entry name" value="Isoleucyl-tRNA Synthetase, Domain 1"/>
    <property type="match status" value="1"/>
</dbReference>
<evidence type="ECO:0000256" key="13">
    <source>
        <dbReference type="ARBA" id="ARBA00022917"/>
    </source>
</evidence>
<organism evidence="18 19">
    <name type="scientific">Marinihelvus fidelis</name>
    <dbReference type="NCBI Taxonomy" id="2613842"/>
    <lineage>
        <taxon>Bacteria</taxon>
        <taxon>Pseudomonadati</taxon>
        <taxon>Pseudomonadota</taxon>
        <taxon>Gammaproteobacteria</taxon>
        <taxon>Chromatiales</taxon>
        <taxon>Wenzhouxiangellaceae</taxon>
        <taxon>Marinihelvus</taxon>
    </lineage>
</organism>
<evidence type="ECO:0000256" key="6">
    <source>
        <dbReference type="ARBA" id="ARBA00022555"/>
    </source>
</evidence>
<dbReference type="NCBIfam" id="NF001100">
    <property type="entry name" value="PRK00133.1"/>
    <property type="match status" value="1"/>
</dbReference>
<dbReference type="CDD" id="cd07957">
    <property type="entry name" value="Anticodon_Ia_Met"/>
    <property type="match status" value="1"/>
</dbReference>
<accession>A0A5N0TBN5</accession>
<proteinExistence type="inferred from homology"/>
<comment type="similarity">
    <text evidence="3 16">Belongs to the class-I aminoacyl-tRNA synthetase family. MetG type 1 subfamily.</text>
</comment>
<keyword evidence="13 16" id="KW-0648">Protein biosynthesis</keyword>
<dbReference type="Pfam" id="PF09334">
    <property type="entry name" value="tRNA-synt_1g"/>
    <property type="match status" value="1"/>
</dbReference>
<reference evidence="18 19" key="1">
    <citation type="submission" date="2019-09" db="EMBL/GenBank/DDBJ databases">
        <title>Wenzhouxiangella sp. Genome sequencing and assembly.</title>
        <authorList>
            <person name="Zhang R."/>
        </authorList>
    </citation>
    <scope>NUCLEOTIDE SEQUENCE [LARGE SCALE GENOMIC DNA]</scope>
    <source>
        <strain evidence="18 19">W260</strain>
    </source>
</reference>
<dbReference type="PRINTS" id="PR01041">
    <property type="entry name" value="TRNASYNTHMET"/>
</dbReference>
<evidence type="ECO:0000256" key="11">
    <source>
        <dbReference type="ARBA" id="ARBA00022840"/>
    </source>
</evidence>
<keyword evidence="12 16" id="KW-0694">RNA-binding</keyword>
<dbReference type="InterPro" id="IPR033911">
    <property type="entry name" value="MetRS_core"/>
</dbReference>
<evidence type="ECO:0000256" key="2">
    <source>
        <dbReference type="ARBA" id="ARBA00004496"/>
    </source>
</evidence>
<dbReference type="GO" id="GO:0004825">
    <property type="term" value="F:methionine-tRNA ligase activity"/>
    <property type="evidence" value="ECO:0007669"/>
    <property type="project" value="UniProtKB-UniRule"/>
</dbReference>
<comment type="subcellular location">
    <subcellularLocation>
        <location evidence="2 16">Cytoplasm</location>
    </subcellularLocation>
</comment>
<evidence type="ECO:0000256" key="7">
    <source>
        <dbReference type="ARBA" id="ARBA00022598"/>
    </source>
</evidence>
<keyword evidence="11 16" id="KW-0067">ATP-binding</keyword>
<dbReference type="FunFam" id="2.40.50.140:FF:000042">
    <property type="entry name" value="Methionine--tRNA ligase"/>
    <property type="match status" value="1"/>
</dbReference>
<dbReference type="InterPro" id="IPR041872">
    <property type="entry name" value="Anticodon_Met"/>
</dbReference>
<dbReference type="InterPro" id="IPR029038">
    <property type="entry name" value="MetRS_Zn"/>
</dbReference>
<evidence type="ECO:0000256" key="9">
    <source>
        <dbReference type="ARBA" id="ARBA00022741"/>
    </source>
</evidence>
<evidence type="ECO:0000256" key="3">
    <source>
        <dbReference type="ARBA" id="ARBA00008258"/>
    </source>
</evidence>
<dbReference type="NCBIfam" id="TIGR00399">
    <property type="entry name" value="metG_C_term"/>
    <property type="match status" value="1"/>
</dbReference>
<comment type="subunit">
    <text evidence="4 16">Homodimer.</text>
</comment>
<comment type="catalytic activity">
    <reaction evidence="15 16">
        <text>tRNA(Met) + L-methionine + ATP = L-methionyl-tRNA(Met) + AMP + diphosphate</text>
        <dbReference type="Rhea" id="RHEA:13481"/>
        <dbReference type="Rhea" id="RHEA-COMP:9667"/>
        <dbReference type="Rhea" id="RHEA-COMP:9698"/>
        <dbReference type="ChEBI" id="CHEBI:30616"/>
        <dbReference type="ChEBI" id="CHEBI:33019"/>
        <dbReference type="ChEBI" id="CHEBI:57844"/>
        <dbReference type="ChEBI" id="CHEBI:78442"/>
        <dbReference type="ChEBI" id="CHEBI:78530"/>
        <dbReference type="ChEBI" id="CHEBI:456215"/>
        <dbReference type="EC" id="6.1.1.10"/>
    </reaction>
</comment>
<feature type="binding site" evidence="16">
    <location>
        <position position="162"/>
    </location>
    <ligand>
        <name>Zn(2+)</name>
        <dbReference type="ChEBI" id="CHEBI:29105"/>
    </ligand>
</feature>
<dbReference type="InterPro" id="IPR014758">
    <property type="entry name" value="Met-tRNA_synth"/>
</dbReference>
<dbReference type="PROSITE" id="PS50886">
    <property type="entry name" value="TRBD"/>
    <property type="match status" value="1"/>
</dbReference>
<feature type="binding site" evidence="16">
    <location>
        <position position="334"/>
    </location>
    <ligand>
        <name>ATP</name>
        <dbReference type="ChEBI" id="CHEBI:30616"/>
    </ligand>
</feature>
<evidence type="ECO:0000256" key="5">
    <source>
        <dbReference type="ARBA" id="ARBA00022490"/>
    </source>
</evidence>
<evidence type="ECO:0000256" key="10">
    <source>
        <dbReference type="ARBA" id="ARBA00022833"/>
    </source>
</evidence>
<dbReference type="SUPFAM" id="SSF57770">
    <property type="entry name" value="Methionyl-tRNA synthetase (MetRS), Zn-domain"/>
    <property type="match status" value="1"/>
</dbReference>
<dbReference type="GO" id="GO:0005829">
    <property type="term" value="C:cytosol"/>
    <property type="evidence" value="ECO:0007669"/>
    <property type="project" value="TreeGrafter"/>
</dbReference>
<evidence type="ECO:0000259" key="17">
    <source>
        <dbReference type="PROSITE" id="PS50886"/>
    </source>
</evidence>
<dbReference type="GO" id="GO:0006431">
    <property type="term" value="P:methionyl-tRNA aminoacylation"/>
    <property type="evidence" value="ECO:0007669"/>
    <property type="project" value="UniProtKB-UniRule"/>
</dbReference>
<keyword evidence="7 16" id="KW-0436">Ligase</keyword>
<dbReference type="InterPro" id="IPR023458">
    <property type="entry name" value="Met-tRNA_ligase_1"/>
</dbReference>
<dbReference type="SUPFAM" id="SSF50249">
    <property type="entry name" value="Nucleic acid-binding proteins"/>
    <property type="match status" value="1"/>
</dbReference>
<feature type="binding site" evidence="16">
    <location>
        <position position="149"/>
    </location>
    <ligand>
        <name>Zn(2+)</name>
        <dbReference type="ChEBI" id="CHEBI:29105"/>
    </ligand>
</feature>
<dbReference type="InterPro" id="IPR015413">
    <property type="entry name" value="Methionyl/Leucyl_tRNA_Synth"/>
</dbReference>
<dbReference type="PROSITE" id="PS00178">
    <property type="entry name" value="AA_TRNA_LIGASE_I"/>
    <property type="match status" value="1"/>
</dbReference>
<dbReference type="Gene3D" id="3.40.50.620">
    <property type="entry name" value="HUPs"/>
    <property type="match status" value="1"/>
</dbReference>
<comment type="caution">
    <text evidence="18">The sequence shown here is derived from an EMBL/GenBank/DDBJ whole genome shotgun (WGS) entry which is preliminary data.</text>
</comment>
<keyword evidence="8 16" id="KW-0479">Metal-binding</keyword>
<dbReference type="InterPro" id="IPR001412">
    <property type="entry name" value="aa-tRNA-synth_I_CS"/>
</dbReference>
<feature type="binding site" evidence="16">
    <location>
        <position position="146"/>
    </location>
    <ligand>
        <name>Zn(2+)</name>
        <dbReference type="ChEBI" id="CHEBI:29105"/>
    </ligand>
</feature>
<gene>
    <name evidence="16 18" type="primary">metG</name>
    <name evidence="18" type="ORF">F3N42_04510</name>
</gene>
<dbReference type="PANTHER" id="PTHR45765">
    <property type="entry name" value="METHIONINE--TRNA LIGASE"/>
    <property type="match status" value="1"/>
</dbReference>
<dbReference type="Pfam" id="PF01588">
    <property type="entry name" value="tRNA_bind"/>
    <property type="match status" value="1"/>
</dbReference>
<dbReference type="SUPFAM" id="SSF52374">
    <property type="entry name" value="Nucleotidylyl transferase"/>
    <property type="match status" value="1"/>
</dbReference>
<comment type="cofactor">
    <cofactor evidence="16">
        <name>Zn(2+)</name>
        <dbReference type="ChEBI" id="CHEBI:29105"/>
    </cofactor>
    <text evidence="16">Binds 1 zinc ion per subunit.</text>
</comment>
<evidence type="ECO:0000256" key="8">
    <source>
        <dbReference type="ARBA" id="ARBA00022723"/>
    </source>
</evidence>
<dbReference type="GO" id="GO:0005524">
    <property type="term" value="F:ATP binding"/>
    <property type="evidence" value="ECO:0007669"/>
    <property type="project" value="UniProtKB-UniRule"/>
</dbReference>
<dbReference type="InterPro" id="IPR014729">
    <property type="entry name" value="Rossmann-like_a/b/a_fold"/>
</dbReference>
<dbReference type="GO" id="GO:0000049">
    <property type="term" value="F:tRNA binding"/>
    <property type="evidence" value="ECO:0007669"/>
    <property type="project" value="UniProtKB-UniRule"/>
</dbReference>
<dbReference type="InterPro" id="IPR009080">
    <property type="entry name" value="tRNAsynth_Ia_anticodon-bd"/>
</dbReference>